<keyword evidence="8 12" id="KW-0664">Pyridoxine biosynthesis</keyword>
<dbReference type="PANTHER" id="PTHR43247">
    <property type="entry name" value="PHOSPHOSERINE AMINOTRANSFERASE"/>
    <property type="match status" value="1"/>
</dbReference>
<keyword evidence="7 12" id="KW-0663">Pyridoxal phosphate</keyword>
<keyword evidence="12" id="KW-0963">Cytoplasm</keyword>
<dbReference type="InterPro" id="IPR015421">
    <property type="entry name" value="PyrdxlP-dep_Trfase_major"/>
</dbReference>
<dbReference type="PIRSF" id="PIRSF000525">
    <property type="entry name" value="SerC"/>
    <property type="match status" value="1"/>
</dbReference>
<dbReference type="GO" id="GO:0005737">
    <property type="term" value="C:cytoplasm"/>
    <property type="evidence" value="ECO:0007669"/>
    <property type="project" value="UniProtKB-SubCell"/>
</dbReference>
<sequence>MNNQASKRKTLIQELAVTMTTFNFCAGPAMLPVEVMQQAQQEFINWQQQGCSVMEISHRSKPFIKLAAEAEQDLRDLLNIPANYKVLFMHGGGRGQFSAVPLNLLKPGQTADYIVSGAWSQSAVEEAQKYGAINTQDIRSKSAGGIRSITAPEQWQLTPGAAYVHCCPNETVDGVEFTGLPQTDSPIVADLSSTILSRPIDVSRYGVIYAGAQKNIGPSGLTLAIVRDDLLPAKDTAIPSVLDYRLAAENDSMFNTPPTFAWYLAGLVFKWLKRQGGVTEMATRNQSKASLLYDYIDKSDFYSNDVDKAYRSWMNVPFFLADERLNDTFLAQAEQHGLLALKGHRMVGGMRASIYNAMPLAGVQTLVSFMQEFERVHG</sequence>
<dbReference type="GO" id="GO:0030170">
    <property type="term" value="F:pyridoxal phosphate binding"/>
    <property type="evidence" value="ECO:0007669"/>
    <property type="project" value="UniProtKB-UniRule"/>
</dbReference>
<comment type="cofactor">
    <cofactor evidence="12">
        <name>pyridoxal 5'-phosphate</name>
        <dbReference type="ChEBI" id="CHEBI:597326"/>
    </cofactor>
    <text evidence="12">Binds 1 pyridoxal phosphate per subunit.</text>
</comment>
<evidence type="ECO:0000256" key="2">
    <source>
        <dbReference type="ARBA" id="ARBA00005099"/>
    </source>
</evidence>
<evidence type="ECO:0000256" key="13">
    <source>
        <dbReference type="RuleBase" id="RU004505"/>
    </source>
</evidence>
<gene>
    <name evidence="12 15" type="primary">serC</name>
    <name evidence="15" type="ORF">RNAN_2197</name>
</gene>
<dbReference type="STRING" id="562729.RNAN_2197"/>
<dbReference type="Gene3D" id="3.90.1150.10">
    <property type="entry name" value="Aspartate Aminotransferase, domain 1"/>
    <property type="match status" value="1"/>
</dbReference>
<dbReference type="InterPro" id="IPR022278">
    <property type="entry name" value="Pser_aminoTfrase"/>
</dbReference>
<dbReference type="GO" id="GO:0004648">
    <property type="term" value="F:O-phospho-L-serine:2-oxoglutarate aminotransferase activity"/>
    <property type="evidence" value="ECO:0007669"/>
    <property type="project" value="UniProtKB-UniRule"/>
</dbReference>
<feature type="modified residue" description="N6-(pyridoxal phosphate)lysine" evidence="12">
    <location>
        <position position="214"/>
    </location>
</feature>
<dbReference type="AlphaFoldDB" id="I1DYS7"/>
<comment type="function">
    <text evidence="12">Catalyzes the reversible conversion of 3-phosphohydroxypyruvate to phosphoserine and of 3-hydroxy-2-oxo-4-phosphonooxybutanoate to phosphohydroxythreonine.</text>
</comment>
<feature type="binding site" evidence="12">
    <location>
        <position position="119"/>
    </location>
    <ligand>
        <name>pyridoxal 5'-phosphate</name>
        <dbReference type="ChEBI" id="CHEBI:597326"/>
    </ligand>
</feature>
<dbReference type="GO" id="GO:0008615">
    <property type="term" value="P:pyridoxine biosynthetic process"/>
    <property type="evidence" value="ECO:0007669"/>
    <property type="project" value="UniProtKB-UniRule"/>
</dbReference>
<comment type="pathway">
    <text evidence="1 12">Cofactor biosynthesis; pyridoxine 5'-phosphate biosynthesis; pyridoxine 5'-phosphate from D-erythrose 4-phosphate: step 3/5.</text>
</comment>
<dbReference type="InterPro" id="IPR015424">
    <property type="entry name" value="PyrdxlP-dep_Trfase"/>
</dbReference>
<dbReference type="FunFam" id="3.90.1150.10:FF:000006">
    <property type="entry name" value="Phosphoserine aminotransferase"/>
    <property type="match status" value="1"/>
</dbReference>
<accession>I1DYS7</accession>
<feature type="binding site" evidence="12">
    <location>
        <position position="213"/>
    </location>
    <ligand>
        <name>pyridoxal 5'-phosphate</name>
        <dbReference type="ChEBI" id="CHEBI:597326"/>
    </ligand>
</feature>
<dbReference type="FunFam" id="3.40.640.10:FF:000010">
    <property type="entry name" value="Phosphoserine aminotransferase"/>
    <property type="match status" value="1"/>
</dbReference>
<evidence type="ECO:0000256" key="7">
    <source>
        <dbReference type="ARBA" id="ARBA00022898"/>
    </source>
</evidence>
<dbReference type="NCBIfam" id="TIGR01364">
    <property type="entry name" value="serC_1"/>
    <property type="match status" value="1"/>
</dbReference>
<evidence type="ECO:0000313" key="15">
    <source>
        <dbReference type="EMBL" id="GAB59205.1"/>
    </source>
</evidence>
<dbReference type="EMBL" id="BAFK01000011">
    <property type="protein sequence ID" value="GAB59205.1"/>
    <property type="molecule type" value="Genomic_DNA"/>
</dbReference>
<evidence type="ECO:0000256" key="5">
    <source>
        <dbReference type="ARBA" id="ARBA00022605"/>
    </source>
</evidence>
<evidence type="ECO:0000256" key="6">
    <source>
        <dbReference type="ARBA" id="ARBA00022679"/>
    </source>
</evidence>
<comment type="similarity">
    <text evidence="3 12">Belongs to the class-V pyridoxal-phosphate-dependent aminotransferase family. SerC subfamily.</text>
</comment>
<evidence type="ECO:0000256" key="9">
    <source>
        <dbReference type="ARBA" id="ARBA00023299"/>
    </source>
</evidence>
<evidence type="ECO:0000256" key="1">
    <source>
        <dbReference type="ARBA" id="ARBA00004915"/>
    </source>
</evidence>
<dbReference type="Proteomes" id="UP000004374">
    <property type="component" value="Unassembled WGS sequence"/>
</dbReference>
<keyword evidence="5 12" id="KW-0028">Amino-acid biosynthesis</keyword>
<organism evidence="15 16">
    <name type="scientific">Rheinheimera nanhaiensis E407-8</name>
    <dbReference type="NCBI Taxonomy" id="562729"/>
    <lineage>
        <taxon>Bacteria</taxon>
        <taxon>Pseudomonadati</taxon>
        <taxon>Pseudomonadota</taxon>
        <taxon>Gammaproteobacteria</taxon>
        <taxon>Chromatiales</taxon>
        <taxon>Chromatiaceae</taxon>
        <taxon>Rheinheimera</taxon>
    </lineage>
</organism>
<dbReference type="NCBIfam" id="NF003764">
    <property type="entry name" value="PRK05355.1"/>
    <property type="match status" value="1"/>
</dbReference>
<reference evidence="15 16" key="1">
    <citation type="journal article" date="2012" name="J. Bacteriol.">
        <title>Genome Sequence of the Protease-Producing Bacterium Rheinheimera nanhaiensis E407-8T, Isolated from Deep-Sea Sediment of the South China Sea.</title>
        <authorList>
            <person name="Zhang X.-Y."/>
            <person name="Zhang Y.-J."/>
            <person name="Qin Q.-L."/>
            <person name="Xie B.-B."/>
            <person name="Chen X.-L."/>
            <person name="Zhou B.-C."/>
            <person name="Zhang Y.-Z."/>
        </authorList>
    </citation>
    <scope>NUCLEOTIDE SEQUENCE [LARGE SCALE GENOMIC DNA]</scope>
    <source>
        <strain evidence="15 16">E407-8</strain>
    </source>
</reference>
<proteinExistence type="inferred from homology"/>
<feature type="binding site" evidence="12">
    <location>
        <begin position="93"/>
        <end position="94"/>
    </location>
    <ligand>
        <name>pyridoxal 5'-phosphate</name>
        <dbReference type="ChEBI" id="CHEBI:597326"/>
    </ligand>
</feature>
<keyword evidence="6 12" id="KW-0808">Transferase</keyword>
<feature type="binding site" evidence="12">
    <location>
        <position position="190"/>
    </location>
    <ligand>
        <name>pyridoxal 5'-phosphate</name>
        <dbReference type="ChEBI" id="CHEBI:597326"/>
    </ligand>
</feature>
<dbReference type="UniPathway" id="UPA00135">
    <property type="reaction ID" value="UER00197"/>
</dbReference>
<comment type="caution">
    <text evidence="12">Lacks conserved residue(s) required for the propagation of feature annotation.</text>
</comment>
<dbReference type="PANTHER" id="PTHR43247:SF1">
    <property type="entry name" value="PHOSPHOSERINE AMINOTRANSFERASE"/>
    <property type="match status" value="1"/>
</dbReference>
<evidence type="ECO:0000313" key="16">
    <source>
        <dbReference type="Proteomes" id="UP000004374"/>
    </source>
</evidence>
<name>I1DYS7_9GAMM</name>
<dbReference type="InterPro" id="IPR000192">
    <property type="entry name" value="Aminotrans_V_dom"/>
</dbReference>
<dbReference type="HAMAP" id="MF_00160">
    <property type="entry name" value="SerC_aminotrans_5"/>
    <property type="match status" value="1"/>
</dbReference>
<dbReference type="CDD" id="cd00611">
    <property type="entry name" value="PSAT_like"/>
    <property type="match status" value="1"/>
</dbReference>
<dbReference type="Gene3D" id="3.40.640.10">
    <property type="entry name" value="Type I PLP-dependent aspartate aminotransferase-like (Major domain)"/>
    <property type="match status" value="1"/>
</dbReference>
<dbReference type="SUPFAM" id="SSF53383">
    <property type="entry name" value="PLP-dependent transferases"/>
    <property type="match status" value="1"/>
</dbReference>
<evidence type="ECO:0000256" key="4">
    <source>
        <dbReference type="ARBA" id="ARBA00022576"/>
    </source>
</evidence>
<evidence type="ECO:0000256" key="10">
    <source>
        <dbReference type="ARBA" id="ARBA00047630"/>
    </source>
</evidence>
<dbReference type="UniPathway" id="UPA00244">
    <property type="reaction ID" value="UER00311"/>
</dbReference>
<keyword evidence="16" id="KW-1185">Reference proteome</keyword>
<evidence type="ECO:0000256" key="12">
    <source>
        <dbReference type="HAMAP-Rule" id="MF_00160"/>
    </source>
</evidence>
<feature type="binding site" evidence="12">
    <location>
        <begin position="255"/>
        <end position="256"/>
    </location>
    <ligand>
        <name>pyridoxal 5'-phosphate</name>
        <dbReference type="ChEBI" id="CHEBI:597326"/>
    </ligand>
</feature>
<evidence type="ECO:0000256" key="11">
    <source>
        <dbReference type="ARBA" id="ARBA00049007"/>
    </source>
</evidence>
<comment type="catalytic activity">
    <reaction evidence="10 12">
        <text>4-(phosphooxy)-L-threonine + 2-oxoglutarate = (R)-3-hydroxy-2-oxo-4-phosphooxybutanoate + L-glutamate</text>
        <dbReference type="Rhea" id="RHEA:16573"/>
        <dbReference type="ChEBI" id="CHEBI:16810"/>
        <dbReference type="ChEBI" id="CHEBI:29985"/>
        <dbReference type="ChEBI" id="CHEBI:58452"/>
        <dbReference type="ChEBI" id="CHEBI:58538"/>
        <dbReference type="EC" id="2.6.1.52"/>
    </reaction>
</comment>
<comment type="subcellular location">
    <subcellularLocation>
        <location evidence="12">Cytoplasm</location>
    </subcellularLocation>
</comment>
<dbReference type="InterPro" id="IPR015422">
    <property type="entry name" value="PyrdxlP-dep_Trfase_small"/>
</dbReference>
<dbReference type="InterPro" id="IPR020578">
    <property type="entry name" value="Aminotrans_V_PyrdxlP_BS"/>
</dbReference>
<feature type="binding site" evidence="12">
    <location>
        <position position="171"/>
    </location>
    <ligand>
        <name>pyridoxal 5'-phosphate</name>
        <dbReference type="ChEBI" id="CHEBI:597326"/>
    </ligand>
</feature>
<dbReference type="Pfam" id="PF00266">
    <property type="entry name" value="Aminotran_5"/>
    <property type="match status" value="1"/>
</dbReference>
<feature type="binding site" evidence="12">
    <location>
        <position position="59"/>
    </location>
    <ligand>
        <name>L-glutamate</name>
        <dbReference type="ChEBI" id="CHEBI:29985"/>
    </ligand>
</feature>
<protein>
    <recommendedName>
        <fullName evidence="12">Phosphoserine aminotransferase</fullName>
        <ecNumber evidence="12">2.6.1.52</ecNumber>
    </recommendedName>
    <alternativeName>
        <fullName evidence="12">Phosphohydroxythreonine aminotransferase</fullName>
        <shortName evidence="12">PSAT</shortName>
    </alternativeName>
</protein>
<keyword evidence="4 12" id="KW-0032">Aminotransferase</keyword>
<feature type="domain" description="Aminotransferase class V" evidence="14">
    <location>
        <begin position="22"/>
        <end position="366"/>
    </location>
</feature>
<dbReference type="GO" id="GO:0006564">
    <property type="term" value="P:L-serine biosynthetic process"/>
    <property type="evidence" value="ECO:0007669"/>
    <property type="project" value="UniProtKB-UniRule"/>
</dbReference>
<keyword evidence="9 12" id="KW-0718">Serine biosynthesis</keyword>
<comment type="pathway">
    <text evidence="2 12 13">Amino-acid biosynthesis; L-serine biosynthesis; L-serine from 3-phospho-D-glycerate: step 2/3.</text>
</comment>
<comment type="subunit">
    <text evidence="12">Homodimer.</text>
</comment>
<comment type="caution">
    <text evidence="15">The sequence shown here is derived from an EMBL/GenBank/DDBJ whole genome shotgun (WGS) entry which is preliminary data.</text>
</comment>
<evidence type="ECO:0000259" key="14">
    <source>
        <dbReference type="Pfam" id="PF00266"/>
    </source>
</evidence>
<comment type="catalytic activity">
    <reaction evidence="11 12 13">
        <text>O-phospho-L-serine + 2-oxoglutarate = 3-phosphooxypyruvate + L-glutamate</text>
        <dbReference type="Rhea" id="RHEA:14329"/>
        <dbReference type="ChEBI" id="CHEBI:16810"/>
        <dbReference type="ChEBI" id="CHEBI:18110"/>
        <dbReference type="ChEBI" id="CHEBI:29985"/>
        <dbReference type="ChEBI" id="CHEBI:57524"/>
        <dbReference type="EC" id="2.6.1.52"/>
    </reaction>
</comment>
<evidence type="ECO:0000256" key="3">
    <source>
        <dbReference type="ARBA" id="ARBA00006904"/>
    </source>
</evidence>
<dbReference type="PROSITE" id="PS00595">
    <property type="entry name" value="AA_TRANSFER_CLASS_5"/>
    <property type="match status" value="1"/>
</dbReference>
<dbReference type="EC" id="2.6.1.52" evidence="12"/>
<evidence type="ECO:0000256" key="8">
    <source>
        <dbReference type="ARBA" id="ARBA00023096"/>
    </source>
</evidence>